<evidence type="ECO:0000313" key="2">
    <source>
        <dbReference type="Proteomes" id="UP001205185"/>
    </source>
</evidence>
<proteinExistence type="predicted"/>
<evidence type="ECO:0000313" key="1">
    <source>
        <dbReference type="EMBL" id="MCP2268982.1"/>
    </source>
</evidence>
<dbReference type="NCBIfam" id="TIGR02243">
    <property type="entry name" value="putative baseplate assembly protein"/>
    <property type="match status" value="1"/>
</dbReference>
<dbReference type="RefSeq" id="WP_253886007.1">
    <property type="nucleotide sequence ID" value="NZ_BAAAVB010000016.1"/>
</dbReference>
<dbReference type="EMBL" id="JAMTCO010000004">
    <property type="protein sequence ID" value="MCP2268982.1"/>
    <property type="molecule type" value="Genomic_DNA"/>
</dbReference>
<dbReference type="Proteomes" id="UP001205185">
    <property type="component" value="Unassembled WGS sequence"/>
</dbReference>
<sequence length="610" mass="65081">MTEGRVDDRRFQDLLAEASRLAERRDPGAAHDGRVKALLSGVAHIADEVVFQLNRLPELLRGPLLDVLGLRPARARMARAVLEVRSAGPVTVPRGARVSTVDGVAFSTEHDLRVVPAEPVGALTQVDGGFAQVIDLDQVHAVSPAATSGYYVGFATPLPHCLVEFVFTMASKSRLEDARPTWAVEAWDGEEWQPCAVRLDTTGGLSDSGTMLVRVPDTHVELTISGISAAWIRFRGAAEPDASPIRFRVLARTVGGVVTAAHGSLVLDEPLGTTSGVPGQGLGVHHRPVVGPAPVVEVGGIDGWDTWTVVRDFTGSGAEDRHVVFDGDTLRFGPAVTEDGAVVQRGALPRADALVRVREYWAGGGKHGNVAAGALRALDGFPDVTVTNPLPATGGRDAETVDEVWRRAPFALRARDRAVTAQDYEYLAREAAPELARAHCVLGEDGAINVLLVPNAPSDEMGRVDFNDLGLGQKTLLTVADYLDERRVIGTTVVVDVPRYGGVTVVAQVQRAPGMSTARTHDAALRALYTYLHPIIGGPTGTGWPLGRPVHVGDIYAVLHQVEGVSGVDDVRLYLVDTHNRARGDSATKITVDRDALLFSADHQVRVLAT</sequence>
<comment type="caution">
    <text evidence="1">The sequence shown here is derived from an EMBL/GenBank/DDBJ whole genome shotgun (WGS) entry which is preliminary data.</text>
</comment>
<organism evidence="1 2">
    <name type="scientific">Actinokineospora diospyrosa</name>
    <dbReference type="NCBI Taxonomy" id="103728"/>
    <lineage>
        <taxon>Bacteria</taxon>
        <taxon>Bacillati</taxon>
        <taxon>Actinomycetota</taxon>
        <taxon>Actinomycetes</taxon>
        <taxon>Pseudonocardiales</taxon>
        <taxon>Pseudonocardiaceae</taxon>
        <taxon>Actinokineospora</taxon>
    </lineage>
</organism>
<keyword evidence="2" id="KW-1185">Reference proteome</keyword>
<dbReference type="InterPro" id="IPR011749">
    <property type="entry name" value="CHP02243"/>
</dbReference>
<accession>A0ABT1I8N8</accession>
<reference evidence="1 2" key="1">
    <citation type="submission" date="2022-06" db="EMBL/GenBank/DDBJ databases">
        <title>Genomic Encyclopedia of Archaeal and Bacterial Type Strains, Phase II (KMG-II): from individual species to whole genera.</title>
        <authorList>
            <person name="Goeker M."/>
        </authorList>
    </citation>
    <scope>NUCLEOTIDE SEQUENCE [LARGE SCALE GENOMIC DNA]</scope>
    <source>
        <strain evidence="1 2">DSM 44255</strain>
    </source>
</reference>
<protein>
    <submittedName>
        <fullName evidence="1">Baseplate assembly protein</fullName>
    </submittedName>
</protein>
<gene>
    <name evidence="1" type="ORF">LV75_001470</name>
</gene>
<name>A0ABT1I8N8_9PSEU</name>